<accession>A0A8S9XCH7</accession>
<evidence type="ECO:0000259" key="1">
    <source>
        <dbReference type="PROSITE" id="PS50878"/>
    </source>
</evidence>
<dbReference type="InterPro" id="IPR043502">
    <property type="entry name" value="DNA/RNA_pol_sf"/>
</dbReference>
<dbReference type="OrthoDB" id="6630711at2759"/>
<gene>
    <name evidence="2" type="ORF">GE061_017463</name>
</gene>
<sequence length="287" mass="32069">MKVFEMVLIDRMMKYFEDNQILGNAQYGFRRGRNTTQAVTELVLSCLHGLDEGQQAGALLFDMSKAFDLVDWRLLLVKFKLCGFDEGGILFFEQYLYGWQQYVVFNGEYSESGELSAGVRQGSILGPLCYIVFTNDLPLFVQHSFPKCVDAWVEVVLYADDISALITATSENAFHLASSIVRDLVSSCCRNNKLVLNADKTQSIRFVSRRGGDSDVTLLGLRLDESLTWSCHIRALSKSLSSTVCLLRRLSLSVSSSVLKSVYYALFESRLSTGSCCGETPVVLRGF</sequence>
<evidence type="ECO:0000313" key="2">
    <source>
        <dbReference type="EMBL" id="KAF6206234.1"/>
    </source>
</evidence>
<dbReference type="SUPFAM" id="SSF56672">
    <property type="entry name" value="DNA/RNA polymerases"/>
    <property type="match status" value="1"/>
</dbReference>
<dbReference type="PANTHER" id="PTHR33332">
    <property type="entry name" value="REVERSE TRANSCRIPTASE DOMAIN-CONTAINING PROTEIN"/>
    <property type="match status" value="1"/>
</dbReference>
<organism evidence="2 3">
    <name type="scientific">Apolygus lucorum</name>
    <name type="common">Small green plant bug</name>
    <name type="synonym">Lygocoris lucorum</name>
    <dbReference type="NCBI Taxonomy" id="248454"/>
    <lineage>
        <taxon>Eukaryota</taxon>
        <taxon>Metazoa</taxon>
        <taxon>Ecdysozoa</taxon>
        <taxon>Arthropoda</taxon>
        <taxon>Hexapoda</taxon>
        <taxon>Insecta</taxon>
        <taxon>Pterygota</taxon>
        <taxon>Neoptera</taxon>
        <taxon>Paraneoptera</taxon>
        <taxon>Hemiptera</taxon>
        <taxon>Heteroptera</taxon>
        <taxon>Panheteroptera</taxon>
        <taxon>Cimicomorpha</taxon>
        <taxon>Miridae</taxon>
        <taxon>Mirini</taxon>
        <taxon>Apolygus</taxon>
    </lineage>
</organism>
<dbReference type="GO" id="GO:0071897">
    <property type="term" value="P:DNA biosynthetic process"/>
    <property type="evidence" value="ECO:0007669"/>
    <property type="project" value="UniProtKB-ARBA"/>
</dbReference>
<reference evidence="2" key="1">
    <citation type="journal article" date="2021" name="Mol. Ecol. Resour.">
        <title>Apolygus lucorum genome provides insights into omnivorousness and mesophyll feeding.</title>
        <authorList>
            <person name="Liu Y."/>
            <person name="Liu H."/>
            <person name="Wang H."/>
            <person name="Huang T."/>
            <person name="Liu B."/>
            <person name="Yang B."/>
            <person name="Yin L."/>
            <person name="Li B."/>
            <person name="Zhang Y."/>
            <person name="Zhang S."/>
            <person name="Jiang F."/>
            <person name="Zhang X."/>
            <person name="Ren Y."/>
            <person name="Wang B."/>
            <person name="Wang S."/>
            <person name="Lu Y."/>
            <person name="Wu K."/>
            <person name="Fan W."/>
            <person name="Wang G."/>
        </authorList>
    </citation>
    <scope>NUCLEOTIDE SEQUENCE</scope>
    <source>
        <strain evidence="2">12Hb</strain>
    </source>
</reference>
<dbReference type="Proteomes" id="UP000466442">
    <property type="component" value="Unassembled WGS sequence"/>
</dbReference>
<proteinExistence type="predicted"/>
<dbReference type="PROSITE" id="PS50878">
    <property type="entry name" value="RT_POL"/>
    <property type="match status" value="1"/>
</dbReference>
<comment type="caution">
    <text evidence="2">The sequence shown here is derived from an EMBL/GenBank/DDBJ whole genome shotgun (WGS) entry which is preliminary data.</text>
</comment>
<dbReference type="AlphaFoldDB" id="A0A8S9XCH7"/>
<dbReference type="Pfam" id="PF00078">
    <property type="entry name" value="RVT_1"/>
    <property type="match status" value="1"/>
</dbReference>
<name>A0A8S9XCH7_APOLU</name>
<dbReference type="CDD" id="cd01650">
    <property type="entry name" value="RT_nLTR_like"/>
    <property type="match status" value="1"/>
</dbReference>
<protein>
    <recommendedName>
        <fullName evidence="1">Reverse transcriptase domain-containing protein</fullName>
    </recommendedName>
</protein>
<evidence type="ECO:0000313" key="3">
    <source>
        <dbReference type="Proteomes" id="UP000466442"/>
    </source>
</evidence>
<dbReference type="InterPro" id="IPR000477">
    <property type="entry name" value="RT_dom"/>
</dbReference>
<keyword evidence="3" id="KW-1185">Reference proteome</keyword>
<dbReference type="EMBL" id="WIXP02000008">
    <property type="protein sequence ID" value="KAF6206234.1"/>
    <property type="molecule type" value="Genomic_DNA"/>
</dbReference>
<feature type="domain" description="Reverse transcriptase" evidence="1">
    <location>
        <begin position="1"/>
        <end position="223"/>
    </location>
</feature>